<dbReference type="AlphaFoldDB" id="A0A9X0QE09"/>
<feature type="chain" id="PRO_5040762251" evidence="1">
    <location>
        <begin position="26"/>
        <end position="239"/>
    </location>
</feature>
<protein>
    <submittedName>
        <fullName evidence="2">Uncharacterized protein</fullName>
    </submittedName>
</protein>
<comment type="caution">
    <text evidence="2">The sequence shown here is derived from an EMBL/GenBank/DDBJ whole genome shotgun (WGS) entry which is preliminary data.</text>
</comment>
<evidence type="ECO:0000256" key="1">
    <source>
        <dbReference type="SAM" id="SignalP"/>
    </source>
</evidence>
<feature type="signal peptide" evidence="1">
    <location>
        <begin position="1"/>
        <end position="25"/>
    </location>
</feature>
<proteinExistence type="predicted"/>
<sequence length="239" mass="26049">MHTSKSVLLLLILAVICLGSLTAEAQSSVAGDWQGAFKVDGTKLRLVLHINSSPSGTLEATIDSLDQDSPGIPVDTITFDGTTLKLSVSQVKGSYEGKMNEDGTEISGIWIEGKRLNLKFRRLSESNRVLSPIPIGGDWKGKLDENGKQLELALHLNTTTYTRIEGSLNGLNQGFNGIQISKVSFNDNVLKFTVKSTHSSYIGTLSKDGNEIEGTWTQGQPFRLIFQRTVASERLQDPI</sequence>
<accession>A0A9X0QE09</accession>
<evidence type="ECO:0000313" key="2">
    <source>
        <dbReference type="EMBL" id="MBB5328575.1"/>
    </source>
</evidence>
<reference evidence="2 3" key="1">
    <citation type="submission" date="2020-08" db="EMBL/GenBank/DDBJ databases">
        <title>Genomic Encyclopedia of Type Strains, Phase IV (KMG-V): Genome sequencing to study the core and pangenomes of soil and plant-associated prokaryotes.</title>
        <authorList>
            <person name="Whitman W."/>
        </authorList>
    </citation>
    <scope>NUCLEOTIDE SEQUENCE [LARGE SCALE GENOMIC DNA]</scope>
    <source>
        <strain evidence="2 3">X5P2</strain>
    </source>
</reference>
<name>A0A9X0QE09_9BACT</name>
<dbReference type="RefSeq" id="WP_183976179.1">
    <property type="nucleotide sequence ID" value="NZ_JACHEB010000004.1"/>
</dbReference>
<gene>
    <name evidence="2" type="ORF">HDF14_002185</name>
</gene>
<dbReference type="Proteomes" id="UP000535182">
    <property type="component" value="Unassembled WGS sequence"/>
</dbReference>
<evidence type="ECO:0000313" key="3">
    <source>
        <dbReference type="Proteomes" id="UP000535182"/>
    </source>
</evidence>
<organism evidence="2 3">
    <name type="scientific">Tunturiibacter gelidiferens</name>
    <dbReference type="NCBI Taxonomy" id="3069689"/>
    <lineage>
        <taxon>Bacteria</taxon>
        <taxon>Pseudomonadati</taxon>
        <taxon>Acidobacteriota</taxon>
        <taxon>Terriglobia</taxon>
        <taxon>Terriglobales</taxon>
        <taxon>Acidobacteriaceae</taxon>
        <taxon>Tunturiibacter</taxon>
    </lineage>
</organism>
<keyword evidence="3" id="KW-1185">Reference proteome</keyword>
<dbReference type="EMBL" id="JACHEB010000004">
    <property type="protein sequence ID" value="MBB5328575.1"/>
    <property type="molecule type" value="Genomic_DNA"/>
</dbReference>
<keyword evidence="1" id="KW-0732">Signal</keyword>